<organism evidence="2 3">
    <name type="scientific">Pedobacter rhizosphaerae</name>
    <dbReference type="NCBI Taxonomy" id="390241"/>
    <lineage>
        <taxon>Bacteria</taxon>
        <taxon>Pseudomonadati</taxon>
        <taxon>Bacteroidota</taxon>
        <taxon>Sphingobacteriia</taxon>
        <taxon>Sphingobacteriales</taxon>
        <taxon>Sphingobacteriaceae</taxon>
        <taxon>Pedobacter</taxon>
    </lineage>
</organism>
<name>A0A1H9UQG7_9SPHI</name>
<protein>
    <recommendedName>
        <fullName evidence="4">HmuY protein</fullName>
    </recommendedName>
</protein>
<dbReference type="STRING" id="390241.SAMN04488023_13312"/>
<dbReference type="PROSITE" id="PS51257">
    <property type="entry name" value="PROKAR_LIPOPROTEIN"/>
    <property type="match status" value="1"/>
</dbReference>
<evidence type="ECO:0000256" key="1">
    <source>
        <dbReference type="SAM" id="SignalP"/>
    </source>
</evidence>
<dbReference type="EMBL" id="FOGG01000033">
    <property type="protein sequence ID" value="SES11770.1"/>
    <property type="molecule type" value="Genomic_DNA"/>
</dbReference>
<sequence>MKRTFKFLGCLALAAMTITACKKDTVGTSEKLSLNATTASVTVGALNNAAFTTPLSDNPGSSGNWGTTYFDLDDNSTVTSSVPHQAIFNGAWDGVINPASGYTLAYKDFSTPTAITLSNIALSDLTSVTATVSSLGYNTPGPGWYTYDLASHTNAAVPNRYVVIYSGSISNPTELYVAQLTTIGYTADGSTGKFFGNVSFQYKKLK</sequence>
<keyword evidence="3" id="KW-1185">Reference proteome</keyword>
<dbReference type="AlphaFoldDB" id="A0A1H9UQG7"/>
<accession>A0A1H9UQG7</accession>
<evidence type="ECO:0008006" key="4">
    <source>
        <dbReference type="Google" id="ProtNLM"/>
    </source>
</evidence>
<dbReference type="Proteomes" id="UP000199572">
    <property type="component" value="Unassembled WGS sequence"/>
</dbReference>
<keyword evidence="1" id="KW-0732">Signal</keyword>
<dbReference type="RefSeq" id="WP_090887644.1">
    <property type="nucleotide sequence ID" value="NZ_FOGG01000033.1"/>
</dbReference>
<feature type="chain" id="PRO_5011463495" description="HmuY protein" evidence="1">
    <location>
        <begin position="23"/>
        <end position="206"/>
    </location>
</feature>
<gene>
    <name evidence="2" type="ORF">SAMN04488023_13312</name>
</gene>
<feature type="signal peptide" evidence="1">
    <location>
        <begin position="1"/>
        <end position="22"/>
    </location>
</feature>
<evidence type="ECO:0000313" key="3">
    <source>
        <dbReference type="Proteomes" id="UP000199572"/>
    </source>
</evidence>
<reference evidence="2 3" key="1">
    <citation type="submission" date="2016-10" db="EMBL/GenBank/DDBJ databases">
        <authorList>
            <person name="de Groot N.N."/>
        </authorList>
    </citation>
    <scope>NUCLEOTIDE SEQUENCE [LARGE SCALE GENOMIC DNA]</scope>
    <source>
        <strain evidence="2 3">DSM 18610</strain>
    </source>
</reference>
<proteinExistence type="predicted"/>
<evidence type="ECO:0000313" key="2">
    <source>
        <dbReference type="EMBL" id="SES11770.1"/>
    </source>
</evidence>